<dbReference type="InterPro" id="IPR050619">
    <property type="entry name" value="Flavodoxin"/>
</dbReference>
<comment type="similarity">
    <text evidence="3">Belongs to the flavodoxin family.</text>
</comment>
<dbReference type="Gene3D" id="3.40.50.360">
    <property type="match status" value="1"/>
</dbReference>
<dbReference type="Pfam" id="PF00258">
    <property type="entry name" value="Flavodoxin_1"/>
    <property type="match status" value="1"/>
</dbReference>
<keyword evidence="4" id="KW-0813">Transport</keyword>
<dbReference type="EMBL" id="BOQT01000018">
    <property type="protein sequence ID" value="GIN22508.1"/>
    <property type="molecule type" value="Genomic_DNA"/>
</dbReference>
<evidence type="ECO:0000256" key="4">
    <source>
        <dbReference type="ARBA" id="ARBA00022448"/>
    </source>
</evidence>
<comment type="function">
    <text evidence="2">Low-potential electron donor to a number of redox enzymes.</text>
</comment>
<dbReference type="RefSeq" id="WP_249412730.1">
    <property type="nucleotide sequence ID" value="NZ_BOQT01000018.1"/>
</dbReference>
<evidence type="ECO:0000256" key="6">
    <source>
        <dbReference type="ARBA" id="ARBA00022643"/>
    </source>
</evidence>
<dbReference type="SUPFAM" id="SSF52218">
    <property type="entry name" value="Flavoproteins"/>
    <property type="match status" value="1"/>
</dbReference>
<dbReference type="PANTHER" id="PTHR42809">
    <property type="entry name" value="FLAVODOXIN 2"/>
    <property type="match status" value="1"/>
</dbReference>
<accession>A0ABQ4K9W2</accession>
<evidence type="ECO:0000313" key="9">
    <source>
        <dbReference type="EMBL" id="GIN22508.1"/>
    </source>
</evidence>
<feature type="domain" description="Flavodoxin-like" evidence="8">
    <location>
        <begin position="4"/>
        <end position="138"/>
    </location>
</feature>
<sequence length="147" mass="16542">MKKAIICYVSFSGNTREVAETIEEHLKNINFEVDLYWIGTGSIPDLSKYDLILIGTFTWGEGETPEEMKDFVLDIGYKPSNVYVFGTGDTQFGGDDLFCIAAEKLSKFYESPLPPLKIEQSPRGAQELLVEQWIKGVVDFNDKTDKG</sequence>
<dbReference type="InterPro" id="IPR029039">
    <property type="entry name" value="Flavoprotein-like_sf"/>
</dbReference>
<reference evidence="9 10" key="1">
    <citation type="submission" date="2021-03" db="EMBL/GenBank/DDBJ databases">
        <title>Antimicrobial resistance genes in bacteria isolated from Japanese honey, and their potential for conferring macrolide and lincosamide resistance in the American foulbrood pathogen Paenibacillus larvae.</title>
        <authorList>
            <person name="Okamoto M."/>
            <person name="Kumagai M."/>
            <person name="Kanamori H."/>
            <person name="Takamatsu D."/>
        </authorList>
    </citation>
    <scope>NUCLEOTIDE SEQUENCE [LARGE SCALE GENOMIC DNA]</scope>
    <source>
        <strain evidence="9 10">J1TS3</strain>
    </source>
</reference>
<keyword evidence="7" id="KW-0249">Electron transport</keyword>
<evidence type="ECO:0000259" key="8">
    <source>
        <dbReference type="PROSITE" id="PS50902"/>
    </source>
</evidence>
<gene>
    <name evidence="9" type="ORF">J1TS3_36420</name>
</gene>
<evidence type="ECO:0000256" key="3">
    <source>
        <dbReference type="ARBA" id="ARBA00005267"/>
    </source>
</evidence>
<organism evidence="9 10">
    <name type="scientific">Siminovitchia fordii</name>
    <dbReference type="NCBI Taxonomy" id="254759"/>
    <lineage>
        <taxon>Bacteria</taxon>
        <taxon>Bacillati</taxon>
        <taxon>Bacillota</taxon>
        <taxon>Bacilli</taxon>
        <taxon>Bacillales</taxon>
        <taxon>Bacillaceae</taxon>
        <taxon>Siminovitchia</taxon>
    </lineage>
</organism>
<comment type="cofactor">
    <cofactor evidence="1">
        <name>FMN</name>
        <dbReference type="ChEBI" id="CHEBI:58210"/>
    </cofactor>
</comment>
<evidence type="ECO:0000256" key="5">
    <source>
        <dbReference type="ARBA" id="ARBA00022630"/>
    </source>
</evidence>
<dbReference type="Proteomes" id="UP000680279">
    <property type="component" value="Unassembled WGS sequence"/>
</dbReference>
<keyword evidence="10" id="KW-1185">Reference proteome</keyword>
<dbReference type="PROSITE" id="PS50902">
    <property type="entry name" value="FLAVODOXIN_LIKE"/>
    <property type="match status" value="1"/>
</dbReference>
<keyword evidence="6" id="KW-0288">FMN</keyword>
<name>A0ABQ4K9W2_9BACI</name>
<evidence type="ECO:0000256" key="7">
    <source>
        <dbReference type="ARBA" id="ARBA00022982"/>
    </source>
</evidence>
<dbReference type="NCBIfam" id="NF006747">
    <property type="entry name" value="PRK09271.1"/>
    <property type="match status" value="1"/>
</dbReference>
<keyword evidence="5" id="KW-0285">Flavoprotein</keyword>
<proteinExistence type="inferred from homology"/>
<evidence type="ECO:0000256" key="2">
    <source>
        <dbReference type="ARBA" id="ARBA00003297"/>
    </source>
</evidence>
<evidence type="ECO:0000313" key="10">
    <source>
        <dbReference type="Proteomes" id="UP000680279"/>
    </source>
</evidence>
<protein>
    <submittedName>
        <fullName evidence="9">Flavodoxin</fullName>
    </submittedName>
</protein>
<dbReference type="PANTHER" id="PTHR42809:SF1">
    <property type="entry name" value="FLAVODOXIN 1"/>
    <property type="match status" value="1"/>
</dbReference>
<dbReference type="InterPro" id="IPR008254">
    <property type="entry name" value="Flavodoxin/NO_synth"/>
</dbReference>
<evidence type="ECO:0000256" key="1">
    <source>
        <dbReference type="ARBA" id="ARBA00001917"/>
    </source>
</evidence>
<comment type="caution">
    <text evidence="9">The sequence shown here is derived from an EMBL/GenBank/DDBJ whole genome shotgun (WGS) entry which is preliminary data.</text>
</comment>